<accession>W6RMB1</accession>
<dbReference type="RefSeq" id="WP_024317099.1">
    <property type="nucleotide sequence ID" value="NZ_ATTO01000046.1"/>
</dbReference>
<proteinExistence type="inferred from homology"/>
<gene>
    <name evidence="8" type="ORF">LPU83_pLPU83d_0892</name>
</gene>
<reference evidence="8" key="1">
    <citation type="submission" date="2013-11" db="EMBL/GenBank/DDBJ databases">
        <title>Draft genome sequence of the broad-host-range Rhizobium sp. LPU83 strain, a member of the low-genetic diversity Oregon-like Rhizobium sp. group.</title>
        <authorList>
            <person name="Wibberg D."/>
            <person name="Puehler A."/>
            <person name="Schlueter A."/>
        </authorList>
    </citation>
    <scope>NUCLEOTIDE SEQUENCE [LARGE SCALE GENOMIC DNA]</scope>
    <source>
        <strain evidence="8">LPU83</strain>
        <plasmid evidence="8">pLPU83d</plasmid>
    </source>
</reference>
<dbReference type="EMBL" id="HG916855">
    <property type="protein sequence ID" value="CDM62262.1"/>
    <property type="molecule type" value="Genomic_DNA"/>
</dbReference>
<keyword evidence="8" id="KW-0614">Plasmid</keyword>
<sequence>MLKVVREELGFGVIGGRERPMSKHIPYLRHVADTVVNLADGALMSVIKLDGLFFQTEDQAELNMRSAVQNTMIRALGSSRFSIWSTVIRRQIDAAQEGAYEDPFCAALNRRYMAALAQKRLFANELYLTIVRSGMRGPLAIGDKLRRLLDRTAGSDLRDQQLREAVGELEELTENIVRDLRKYGARALGVVHRAGEPYSEPLEFLNTILTCGIPRKMRLPRMGIANYVGASRLHFSRRTLQAQGATPDDNRYGAMLSIKEYPPFTGPGMLDGLLQVNHEFILTQSFTIADKPVAQERITRLKRQIGASDEAGSDVENDIDFALNSLLNQEAVFGFHHLSLLCLSRDLDGINKVVSELGACLTDMNINWLREDLNAEAAFWAQLPGNHAYIARKAMLSSANFSGLSSMHNFASGQSERLHWGSPITILETTSQTPYWFNFHQRDIGHFLVTGPTGSGKTVALTFLLAQAFRVRPTPKAVFFDKDRGAEIFIRAINGTYEVLTPGTQTGFNPLQLENIGENREFLLRLLKTMLRRGDGGDFDQQEEDVLERAIVRLMQEPAAERNLSNLSGLLTGRSRADPNDLHSRLRPWIDGEKAWLFNARHDVLSFSDRNAVGFDMTSILDNDEVRTPALMYIYHRLDELFDGAPVMIFMDEGWRLLRDQTFSDFIIDKAKTIRKLNGIVGFGTQSAADIVRSPAAHTLIEQSATNIHFPNPRADEESYIGGFGLTVKEFNFIRNTPPEKRAFLIKHGHDSVIARLDLSSMPDLIKVLSGRKETIEECASLRETHGDDAGAWLPTFCGWEDGT</sequence>
<dbReference type="Pfam" id="PF03135">
    <property type="entry name" value="CagE_TrbE_VirB"/>
    <property type="match status" value="1"/>
</dbReference>
<dbReference type="InterPro" id="IPR027417">
    <property type="entry name" value="P-loop_NTPase"/>
</dbReference>
<dbReference type="InterPro" id="IPR004346">
    <property type="entry name" value="CagE_TrbE_VirB"/>
</dbReference>
<evidence type="ECO:0000259" key="7">
    <source>
        <dbReference type="Pfam" id="PF19044"/>
    </source>
</evidence>
<dbReference type="Proteomes" id="UP000019443">
    <property type="component" value="Plasmid pLPU83d"/>
</dbReference>
<dbReference type="PATRIC" id="fig|348824.6.peg.6569"/>
<dbReference type="SUPFAM" id="SSF52540">
    <property type="entry name" value="P-loop containing nucleoside triphosphate hydrolases"/>
    <property type="match status" value="1"/>
</dbReference>
<feature type="domain" description="CagE TrbE VirB component of type IV transporter system central" evidence="6">
    <location>
        <begin position="188"/>
        <end position="392"/>
    </location>
</feature>
<organism evidence="8 9">
    <name type="scientific">Rhizobium favelukesii</name>
    <dbReference type="NCBI Taxonomy" id="348824"/>
    <lineage>
        <taxon>Bacteria</taxon>
        <taxon>Pseudomonadati</taxon>
        <taxon>Pseudomonadota</taxon>
        <taxon>Alphaproteobacteria</taxon>
        <taxon>Hyphomicrobiales</taxon>
        <taxon>Rhizobiaceae</taxon>
        <taxon>Rhizobium/Agrobacterium group</taxon>
        <taxon>Rhizobium</taxon>
    </lineage>
</organism>
<dbReference type="NCBIfam" id="TIGR00929">
    <property type="entry name" value="VirB4_CagE"/>
    <property type="match status" value="1"/>
</dbReference>
<dbReference type="PANTHER" id="PTHR30121">
    <property type="entry name" value="UNCHARACTERIZED PROTEIN YJGR-RELATED"/>
    <property type="match status" value="1"/>
</dbReference>
<dbReference type="InterPro" id="IPR043964">
    <property type="entry name" value="P-loop_TraG"/>
</dbReference>
<comment type="similarity">
    <text evidence="1">Belongs to the TrbE/VirB4 family.</text>
</comment>
<protein>
    <recommendedName>
        <fullName evidence="5">Type IV secretion system protein virB4</fullName>
    </recommendedName>
</protein>
<evidence type="ECO:0000256" key="5">
    <source>
        <dbReference type="ARBA" id="ARBA00023635"/>
    </source>
</evidence>
<dbReference type="InterPro" id="IPR018145">
    <property type="entry name" value="CagE_TrbE_VirB_cntrl_dom"/>
</dbReference>
<feature type="domain" description="TraG P-loop" evidence="7">
    <location>
        <begin position="582"/>
        <end position="708"/>
    </location>
</feature>
<evidence type="ECO:0000256" key="1">
    <source>
        <dbReference type="ARBA" id="ARBA00006512"/>
    </source>
</evidence>
<dbReference type="InterPro" id="IPR051162">
    <property type="entry name" value="T4SS_component"/>
</dbReference>
<dbReference type="HOGENOM" id="CLU_008341_3_0_5"/>
<name>W6RMB1_9HYPH</name>
<dbReference type="Pfam" id="PF19044">
    <property type="entry name" value="P-loop_TraG"/>
    <property type="match status" value="1"/>
</dbReference>
<dbReference type="KEGG" id="rhl:LPU83_pLPU83d_0892"/>
<evidence type="ECO:0000256" key="2">
    <source>
        <dbReference type="ARBA" id="ARBA00022741"/>
    </source>
</evidence>
<keyword evidence="2" id="KW-0547">Nucleotide-binding</keyword>
<evidence type="ECO:0000313" key="9">
    <source>
        <dbReference type="Proteomes" id="UP000019443"/>
    </source>
</evidence>
<dbReference type="Gene3D" id="3.40.50.300">
    <property type="entry name" value="P-loop containing nucleotide triphosphate hydrolases"/>
    <property type="match status" value="2"/>
</dbReference>
<geneLocation type="plasmid" evidence="8 9">
    <name>pLPU83d</name>
</geneLocation>
<evidence type="ECO:0000256" key="4">
    <source>
        <dbReference type="ARBA" id="ARBA00023026"/>
    </source>
</evidence>
<dbReference type="AlphaFoldDB" id="W6RMB1"/>
<evidence type="ECO:0000313" key="8">
    <source>
        <dbReference type="EMBL" id="CDM62262.1"/>
    </source>
</evidence>
<evidence type="ECO:0000259" key="6">
    <source>
        <dbReference type="Pfam" id="PF03135"/>
    </source>
</evidence>
<keyword evidence="4" id="KW-0843">Virulence</keyword>
<evidence type="ECO:0000256" key="3">
    <source>
        <dbReference type="ARBA" id="ARBA00022840"/>
    </source>
</evidence>
<dbReference type="GO" id="GO:0005524">
    <property type="term" value="F:ATP binding"/>
    <property type="evidence" value="ECO:0007669"/>
    <property type="project" value="UniProtKB-KW"/>
</dbReference>
<keyword evidence="9" id="KW-1185">Reference proteome</keyword>
<keyword evidence="3" id="KW-0067">ATP-binding</keyword>
<dbReference type="PANTHER" id="PTHR30121:SF12">
    <property type="entry name" value="TYPE IV SECRETION SYSTEM PROTEIN CAGE"/>
    <property type="match status" value="1"/>
</dbReference>